<dbReference type="InterPro" id="IPR036390">
    <property type="entry name" value="WH_DNA-bd_sf"/>
</dbReference>
<dbReference type="Gene3D" id="1.10.10.10">
    <property type="entry name" value="Winged helix-like DNA-binding domain superfamily/Winged helix DNA-binding domain"/>
    <property type="match status" value="1"/>
</dbReference>
<keyword evidence="1" id="KW-0805">Transcription regulation</keyword>
<feature type="domain" description="HTH marR-type" evidence="4">
    <location>
        <begin position="1"/>
        <end position="136"/>
    </location>
</feature>
<protein>
    <submittedName>
        <fullName evidence="5">MarR family transcriptional regulator</fullName>
    </submittedName>
</protein>
<sequence>MELDNCINYLLSTSQNKVFKHFKSLLSPYNTTPAEYGVLNCLINNKLNTPKAIGNTLNLEPSTISGILDKMSKKGLITRQTDNENRRIVLISSTDKAKSLWPTLEKIADDLNNYYFSDLTNVEMENFKKVLLKINKNNFYIS</sequence>
<dbReference type="EMBL" id="PYZI01000021">
    <property type="protein sequence ID" value="PTF12567.1"/>
    <property type="molecule type" value="Genomic_DNA"/>
</dbReference>
<keyword evidence="3" id="KW-0804">Transcription</keyword>
<evidence type="ECO:0000313" key="6">
    <source>
        <dbReference type="EMBL" id="PTF12567.1"/>
    </source>
</evidence>
<dbReference type="SMART" id="SM00347">
    <property type="entry name" value="HTH_MARR"/>
    <property type="match status" value="1"/>
</dbReference>
<evidence type="ECO:0000256" key="3">
    <source>
        <dbReference type="ARBA" id="ARBA00023163"/>
    </source>
</evidence>
<reference evidence="6" key="3">
    <citation type="submission" date="2018-03" db="EMBL/GenBank/DDBJ databases">
        <authorList>
            <person name="Naushad S."/>
        </authorList>
    </citation>
    <scope>NUCLEOTIDE SEQUENCE</scope>
    <source>
        <strain evidence="6">SNUC 1409</strain>
    </source>
</reference>
<evidence type="ECO:0000313" key="8">
    <source>
        <dbReference type="Proteomes" id="UP000242547"/>
    </source>
</evidence>
<dbReference type="GO" id="GO:0003700">
    <property type="term" value="F:DNA-binding transcription factor activity"/>
    <property type="evidence" value="ECO:0007669"/>
    <property type="project" value="InterPro"/>
</dbReference>
<dbReference type="InterPro" id="IPR036388">
    <property type="entry name" value="WH-like_DNA-bd_sf"/>
</dbReference>
<dbReference type="RefSeq" id="WP_107364705.1">
    <property type="nucleotide sequence ID" value="NZ_PYZI01000021.1"/>
</dbReference>
<dbReference type="AlphaFoldDB" id="A0A2T4KH48"/>
<accession>A0A2T4KH48</accession>
<dbReference type="OrthoDB" id="9799663at2"/>
<dbReference type="PRINTS" id="PR00598">
    <property type="entry name" value="HTHMARR"/>
</dbReference>
<dbReference type="PROSITE" id="PS50995">
    <property type="entry name" value="HTH_MARR_2"/>
    <property type="match status" value="1"/>
</dbReference>
<evidence type="ECO:0000256" key="2">
    <source>
        <dbReference type="ARBA" id="ARBA00023125"/>
    </source>
</evidence>
<dbReference type="PANTHER" id="PTHR42756:SF1">
    <property type="entry name" value="TRANSCRIPTIONAL REPRESSOR OF EMRAB OPERON"/>
    <property type="match status" value="1"/>
</dbReference>
<dbReference type="PANTHER" id="PTHR42756">
    <property type="entry name" value="TRANSCRIPTIONAL REGULATOR, MARR"/>
    <property type="match status" value="1"/>
</dbReference>
<dbReference type="GO" id="GO:0003677">
    <property type="term" value="F:DNA binding"/>
    <property type="evidence" value="ECO:0007669"/>
    <property type="project" value="UniProtKB-KW"/>
</dbReference>
<evidence type="ECO:0000313" key="5">
    <source>
        <dbReference type="EMBL" id="PTE73236.1"/>
    </source>
</evidence>
<gene>
    <name evidence="5" type="ORF">BUY44_06850</name>
    <name evidence="6" type="ORF">BUY47_11510</name>
</gene>
<dbReference type="EMBL" id="PYZL01000039">
    <property type="protein sequence ID" value="PTE73236.1"/>
    <property type="molecule type" value="Genomic_DNA"/>
</dbReference>
<dbReference type="SUPFAM" id="SSF46785">
    <property type="entry name" value="Winged helix' DNA-binding domain"/>
    <property type="match status" value="1"/>
</dbReference>
<keyword evidence="7" id="KW-1185">Reference proteome</keyword>
<reference evidence="5" key="2">
    <citation type="submission" date="2018-03" db="EMBL/GenBank/DDBJ databases">
        <authorList>
            <person name="Keele B.F."/>
        </authorList>
    </citation>
    <scope>NUCLEOTIDE SEQUENCE</scope>
    <source>
        <strain evidence="5">SNUC 761</strain>
    </source>
</reference>
<reference evidence="7 8" key="1">
    <citation type="journal article" date="2016" name="Front. Microbiol.">
        <title>Comprehensive Phylogenetic Analysis of Bovine Non-aureus Staphylococci Species Based on Whole-Genome Sequencing.</title>
        <authorList>
            <person name="Naushad S."/>
            <person name="Barkema H.W."/>
            <person name="Luby C."/>
            <person name="Condas L.A."/>
            <person name="Nobrega D.B."/>
            <person name="Carson D.A."/>
            <person name="De Buck J."/>
        </authorList>
    </citation>
    <scope>NUCLEOTIDE SEQUENCE [LARGE SCALE GENOMIC DNA]</scope>
    <source>
        <strain evidence="6 7">SNUC 1409</strain>
        <strain evidence="5 8">SNUC 761</strain>
    </source>
</reference>
<name>A0A2T4KH48_9STAP</name>
<proteinExistence type="predicted"/>
<dbReference type="Proteomes" id="UP000242088">
    <property type="component" value="Unassembled WGS sequence"/>
</dbReference>
<organism evidence="5 8">
    <name type="scientific">Staphylococcus devriesei</name>
    <dbReference type="NCBI Taxonomy" id="586733"/>
    <lineage>
        <taxon>Bacteria</taxon>
        <taxon>Bacillati</taxon>
        <taxon>Bacillota</taxon>
        <taxon>Bacilli</taxon>
        <taxon>Bacillales</taxon>
        <taxon>Staphylococcaceae</taxon>
        <taxon>Staphylococcus</taxon>
    </lineage>
</organism>
<keyword evidence="2" id="KW-0238">DNA-binding</keyword>
<dbReference type="Pfam" id="PF01047">
    <property type="entry name" value="MarR"/>
    <property type="match status" value="1"/>
</dbReference>
<dbReference type="Proteomes" id="UP000242547">
    <property type="component" value="Unassembled WGS sequence"/>
</dbReference>
<dbReference type="InterPro" id="IPR000835">
    <property type="entry name" value="HTH_MarR-typ"/>
</dbReference>
<evidence type="ECO:0000313" key="7">
    <source>
        <dbReference type="Proteomes" id="UP000242088"/>
    </source>
</evidence>
<comment type="caution">
    <text evidence="5">The sequence shown here is derived from an EMBL/GenBank/DDBJ whole genome shotgun (WGS) entry which is preliminary data.</text>
</comment>
<evidence type="ECO:0000256" key="1">
    <source>
        <dbReference type="ARBA" id="ARBA00023015"/>
    </source>
</evidence>
<evidence type="ECO:0000259" key="4">
    <source>
        <dbReference type="PROSITE" id="PS50995"/>
    </source>
</evidence>